<evidence type="ECO:0000256" key="1">
    <source>
        <dbReference type="SAM" id="SignalP"/>
    </source>
</evidence>
<dbReference type="STRING" id="1073327.SAMN04488108_0893"/>
<feature type="chain" id="PRO_5012952353" evidence="1">
    <location>
        <begin position="28"/>
        <end position="208"/>
    </location>
</feature>
<protein>
    <submittedName>
        <fullName evidence="2">Uncharacterized protein</fullName>
    </submittedName>
</protein>
<keyword evidence="3" id="KW-1185">Reference proteome</keyword>
<dbReference type="OrthoDB" id="2449873at2"/>
<dbReference type="AlphaFoldDB" id="A0A1M7Z7D8"/>
<dbReference type="EMBL" id="FRXN01000001">
    <property type="protein sequence ID" value="SHO60586.1"/>
    <property type="molecule type" value="Genomic_DNA"/>
</dbReference>
<sequence>MKCYFMSNAAKMAGCLSIILLLSGCMSETSEPVINTDQQTDAKLTDDFYSYPLENLRMDPGTLSMVANLRAATAMYHRIEMAMEAGYFQGTPCVSSPDGGMGYHYIRPETQGSPIPFDGLYDPTMPEAILYEMDKNGQMKLVGVEFVIDADAWDAENDMPPYFGMQEFDEPDEEHNPLPFRNYQLHVWAWKHNPMGIFIPFNPNVKCE</sequence>
<name>A0A1M7Z7D8_9BACT</name>
<keyword evidence="1" id="KW-0732">Signal</keyword>
<dbReference type="PROSITE" id="PS51257">
    <property type="entry name" value="PROKAR_LIPOPROTEIN"/>
    <property type="match status" value="1"/>
</dbReference>
<accession>A0A1M7Z7D8</accession>
<evidence type="ECO:0000313" key="3">
    <source>
        <dbReference type="Proteomes" id="UP000184609"/>
    </source>
</evidence>
<dbReference type="Proteomes" id="UP000184609">
    <property type="component" value="Unassembled WGS sequence"/>
</dbReference>
<reference evidence="3" key="1">
    <citation type="submission" date="2016-12" db="EMBL/GenBank/DDBJ databases">
        <authorList>
            <person name="Varghese N."/>
            <person name="Submissions S."/>
        </authorList>
    </citation>
    <scope>NUCLEOTIDE SEQUENCE [LARGE SCALE GENOMIC DNA]</scope>
    <source>
        <strain evidence="3">DSM 25035</strain>
    </source>
</reference>
<organism evidence="2 3">
    <name type="scientific">Algoriphagus zhangzhouensis</name>
    <dbReference type="NCBI Taxonomy" id="1073327"/>
    <lineage>
        <taxon>Bacteria</taxon>
        <taxon>Pseudomonadati</taxon>
        <taxon>Bacteroidota</taxon>
        <taxon>Cytophagia</taxon>
        <taxon>Cytophagales</taxon>
        <taxon>Cyclobacteriaceae</taxon>
        <taxon>Algoriphagus</taxon>
    </lineage>
</organism>
<evidence type="ECO:0000313" key="2">
    <source>
        <dbReference type="EMBL" id="SHO60586.1"/>
    </source>
</evidence>
<feature type="signal peptide" evidence="1">
    <location>
        <begin position="1"/>
        <end position="27"/>
    </location>
</feature>
<gene>
    <name evidence="2" type="ORF">SAMN04488108_0893</name>
</gene>
<proteinExistence type="predicted"/>
<dbReference type="RefSeq" id="WP_134204332.1">
    <property type="nucleotide sequence ID" value="NZ_FRXN01000001.1"/>
</dbReference>